<organism evidence="2">
    <name type="scientific">Thermosulfurimonas dismutans</name>
    <dbReference type="NCBI Taxonomy" id="999894"/>
    <lineage>
        <taxon>Bacteria</taxon>
        <taxon>Pseudomonadati</taxon>
        <taxon>Thermodesulfobacteriota</taxon>
        <taxon>Thermodesulfobacteria</taxon>
        <taxon>Thermodesulfobacteriales</taxon>
        <taxon>Thermodesulfobacteriaceae</taxon>
        <taxon>Thermosulfurimonas</taxon>
    </lineage>
</organism>
<protein>
    <recommendedName>
        <fullName evidence="3">Vitamin K epoxide reductase domain-containing protein</fullName>
    </recommendedName>
</protein>
<comment type="caution">
    <text evidence="2">The sequence shown here is derived from an EMBL/GenBank/DDBJ whole genome shotgun (WGS) entry which is preliminary data.</text>
</comment>
<keyword evidence="1" id="KW-1133">Transmembrane helix</keyword>
<dbReference type="InterPro" id="IPR038354">
    <property type="entry name" value="VKOR_sf"/>
</dbReference>
<dbReference type="EMBL" id="DRMH01000083">
    <property type="protein sequence ID" value="HFC98126.1"/>
    <property type="molecule type" value="Genomic_DNA"/>
</dbReference>
<feature type="transmembrane region" description="Helical" evidence="1">
    <location>
        <begin position="106"/>
        <end position="128"/>
    </location>
</feature>
<evidence type="ECO:0008006" key="3">
    <source>
        <dbReference type="Google" id="ProtNLM"/>
    </source>
</evidence>
<feature type="transmembrane region" description="Helical" evidence="1">
    <location>
        <begin position="12"/>
        <end position="31"/>
    </location>
</feature>
<dbReference type="AlphaFoldDB" id="A0A7C3H1G1"/>
<sequence length="281" mass="31131">MLLRLPASKAYKFSFFVALFWFLGLSLELFLNLKGQSFCETYTCRAVAEFSLLDHQEMVLLGLLYFGGLLFLLGGNLPGKRRMLLIWSAAGLSAETVFLLRQALEYRLFCPFCLGVALGVFLATGALMKDLGRDAGVPSSLLGALIGLAAGFLLTVNPLLSLRAEARPAFPDRPPVEDLYLVYSPRCPHCHEVLEFCRSIPRANLNLCPKEKARGLFRLLGIQGVPVLVVIRPPRWEILEGSKSIISYLERRFEVSQPASPLDLLLPQTGGVCSELKPRCE</sequence>
<keyword evidence="1" id="KW-0812">Transmembrane</keyword>
<evidence type="ECO:0000256" key="1">
    <source>
        <dbReference type="SAM" id="Phobius"/>
    </source>
</evidence>
<reference evidence="2" key="1">
    <citation type="journal article" date="2020" name="mSystems">
        <title>Genome- and Community-Level Interaction Insights into Carbon Utilization and Element Cycling Functions of Hydrothermarchaeota in Hydrothermal Sediment.</title>
        <authorList>
            <person name="Zhou Z."/>
            <person name="Liu Y."/>
            <person name="Xu W."/>
            <person name="Pan J."/>
            <person name="Luo Z.H."/>
            <person name="Li M."/>
        </authorList>
    </citation>
    <scope>NUCLEOTIDE SEQUENCE [LARGE SCALE GENOMIC DNA]</scope>
    <source>
        <strain evidence="2">HyVt-483</strain>
    </source>
</reference>
<feature type="transmembrane region" description="Helical" evidence="1">
    <location>
        <begin position="140"/>
        <end position="160"/>
    </location>
</feature>
<name>A0A7C3H1G1_9BACT</name>
<keyword evidence="1" id="KW-0472">Membrane</keyword>
<evidence type="ECO:0000313" key="2">
    <source>
        <dbReference type="EMBL" id="HFC98126.1"/>
    </source>
</evidence>
<gene>
    <name evidence="2" type="ORF">ENJ40_06695</name>
</gene>
<feature type="transmembrane region" description="Helical" evidence="1">
    <location>
        <begin position="58"/>
        <end position="77"/>
    </location>
</feature>
<dbReference type="Proteomes" id="UP000886043">
    <property type="component" value="Unassembled WGS sequence"/>
</dbReference>
<dbReference type="SUPFAM" id="SSF52833">
    <property type="entry name" value="Thioredoxin-like"/>
    <property type="match status" value="1"/>
</dbReference>
<accession>A0A7C3H1G1</accession>
<proteinExistence type="predicted"/>
<dbReference type="InterPro" id="IPR036249">
    <property type="entry name" value="Thioredoxin-like_sf"/>
</dbReference>
<dbReference type="Gene3D" id="1.20.1440.130">
    <property type="entry name" value="VKOR domain"/>
    <property type="match status" value="1"/>
</dbReference>